<dbReference type="PANTHER" id="PTHR45809:SF3">
    <property type="entry name" value="VIRAL IAP-ASSOCIATED FACTOR HOMOLOG"/>
    <property type="match status" value="1"/>
</dbReference>
<comment type="similarity">
    <text evidence="1">Belongs to the phosducin family.</text>
</comment>
<dbReference type="Proteomes" id="UP000095009">
    <property type="component" value="Unassembled WGS sequence"/>
</dbReference>
<evidence type="ECO:0000256" key="2">
    <source>
        <dbReference type="SAM" id="MobiDB-lite"/>
    </source>
</evidence>
<dbReference type="GO" id="GO:0031683">
    <property type="term" value="F:G-protein beta/gamma-subunit complex binding"/>
    <property type="evidence" value="ECO:0007669"/>
    <property type="project" value="EnsemblFungi"/>
</dbReference>
<proteinExistence type="inferred from homology"/>
<reference evidence="4 5" key="1">
    <citation type="journal article" date="2016" name="Proc. Natl. Acad. Sci. U.S.A.">
        <title>Comparative genomics of biotechnologically important yeasts.</title>
        <authorList>
            <person name="Riley R."/>
            <person name="Haridas S."/>
            <person name="Wolfe K.H."/>
            <person name="Lopes M.R."/>
            <person name="Hittinger C.T."/>
            <person name="Goeker M."/>
            <person name="Salamov A.A."/>
            <person name="Wisecaver J.H."/>
            <person name="Long T.M."/>
            <person name="Calvey C.H."/>
            <person name="Aerts A.L."/>
            <person name="Barry K.W."/>
            <person name="Choi C."/>
            <person name="Clum A."/>
            <person name="Coughlan A.Y."/>
            <person name="Deshpande S."/>
            <person name="Douglass A.P."/>
            <person name="Hanson S.J."/>
            <person name="Klenk H.-P."/>
            <person name="LaButti K.M."/>
            <person name="Lapidus A."/>
            <person name="Lindquist E.A."/>
            <person name="Lipzen A.M."/>
            <person name="Meier-Kolthoff J.P."/>
            <person name="Ohm R.A."/>
            <person name="Otillar R.P."/>
            <person name="Pangilinan J.L."/>
            <person name="Peng Y."/>
            <person name="Rokas A."/>
            <person name="Rosa C.A."/>
            <person name="Scheuner C."/>
            <person name="Sibirny A.A."/>
            <person name="Slot J.C."/>
            <person name="Stielow J.B."/>
            <person name="Sun H."/>
            <person name="Kurtzman C.P."/>
            <person name="Blackwell M."/>
            <person name="Grigoriev I.V."/>
            <person name="Jeffries T.W."/>
        </authorList>
    </citation>
    <scope>NUCLEOTIDE SEQUENCE [LARGE SCALE GENOMIC DNA]</scope>
    <source>
        <strain evidence="4 5">DSM 6958</strain>
    </source>
</reference>
<protein>
    <submittedName>
        <fullName evidence="4">Thioredoxin-like protein</fullName>
    </submittedName>
</protein>
<evidence type="ECO:0000313" key="4">
    <source>
        <dbReference type="EMBL" id="ODQ67056.1"/>
    </source>
</evidence>
<feature type="region of interest" description="Disordered" evidence="2">
    <location>
        <begin position="112"/>
        <end position="138"/>
    </location>
</feature>
<dbReference type="GO" id="GO:1903333">
    <property type="term" value="P:negative regulation of protein folding"/>
    <property type="evidence" value="ECO:0007669"/>
    <property type="project" value="EnsemblFungi"/>
</dbReference>
<feature type="region of interest" description="Disordered" evidence="2">
    <location>
        <begin position="248"/>
        <end position="290"/>
    </location>
</feature>
<dbReference type="Pfam" id="PF02114">
    <property type="entry name" value="Phosducin"/>
    <property type="match status" value="2"/>
</dbReference>
<feature type="compositionally biased region" description="Polar residues" evidence="2">
    <location>
        <begin position="254"/>
        <end position="272"/>
    </location>
</feature>
<name>A0A1E3PNQ3_9ASCO</name>
<sequence length="290" mass="32658">MNVEVNPNEDTEWNDILRAKGIIPEKPPSPSTQLEAMLEDAIQHQHDNRLEGLDLDELDALEDDEDEDFLQAYRLQRMQEIHALAAKPQFGSVVRITKPEYVKEITDASRGRPLITPAESDSKSTSVVQEYSRPGDSDVSAVEDGPWVFVHISYSGVTQSRLLNGLFEVLAGKYSEIKFVDIDARQINDKYAMDNCPTILIYHNGDVVNQIVTLATLGGSSTRLEDMEKLLTVTGALKANDRRLIENQDYDSDGNANQGSRKSIRNGSSHYNRNYRDLDDSNDDEDDFYD</sequence>
<dbReference type="OrthoDB" id="45518at2759"/>
<feature type="compositionally biased region" description="Acidic residues" evidence="2">
    <location>
        <begin position="280"/>
        <end position="290"/>
    </location>
</feature>
<accession>A0A1E3PNQ3</accession>
<evidence type="ECO:0000313" key="5">
    <source>
        <dbReference type="Proteomes" id="UP000095009"/>
    </source>
</evidence>
<dbReference type="GO" id="GO:0003779">
    <property type="term" value="F:actin binding"/>
    <property type="evidence" value="ECO:0007669"/>
    <property type="project" value="EnsemblFungi"/>
</dbReference>
<dbReference type="STRING" id="857566.A0A1E3PNQ3"/>
<dbReference type="InterPro" id="IPR036249">
    <property type="entry name" value="Thioredoxin-like_sf"/>
</dbReference>
<dbReference type="GO" id="GO:0005737">
    <property type="term" value="C:cytoplasm"/>
    <property type="evidence" value="ECO:0007669"/>
    <property type="project" value="EnsemblFungi"/>
</dbReference>
<gene>
    <name evidence="4" type="ORF">NADFUDRAFT_49502</name>
</gene>
<dbReference type="Gene3D" id="3.40.30.10">
    <property type="entry name" value="Glutaredoxin"/>
    <property type="match status" value="1"/>
</dbReference>
<dbReference type="GO" id="GO:0030036">
    <property type="term" value="P:actin cytoskeleton organization"/>
    <property type="evidence" value="ECO:0007669"/>
    <property type="project" value="EnsemblFungi"/>
</dbReference>
<dbReference type="GO" id="GO:0071444">
    <property type="term" value="P:cellular response to pheromone"/>
    <property type="evidence" value="ECO:0007669"/>
    <property type="project" value="EnsemblFungi"/>
</dbReference>
<keyword evidence="5" id="KW-1185">Reference proteome</keyword>
<feature type="domain" description="Phosducin" evidence="3">
    <location>
        <begin position="148"/>
        <end position="246"/>
    </location>
</feature>
<dbReference type="GO" id="GO:0045944">
    <property type="term" value="P:positive regulation of transcription by RNA polymerase II"/>
    <property type="evidence" value="ECO:0007669"/>
    <property type="project" value="EnsemblFungi"/>
</dbReference>
<dbReference type="PANTHER" id="PTHR45809">
    <property type="entry name" value="VIRAL IAP-ASSOCIATED FACTOR HOMOLOG"/>
    <property type="match status" value="1"/>
</dbReference>
<dbReference type="AlphaFoldDB" id="A0A1E3PNQ3"/>
<dbReference type="InterPro" id="IPR051498">
    <property type="entry name" value="Phosducin-like_chap/apop_reg"/>
</dbReference>
<evidence type="ECO:0000259" key="3">
    <source>
        <dbReference type="Pfam" id="PF02114"/>
    </source>
</evidence>
<evidence type="ECO:0000256" key="1">
    <source>
        <dbReference type="ARBA" id="ARBA00009686"/>
    </source>
</evidence>
<dbReference type="EMBL" id="KV454407">
    <property type="protein sequence ID" value="ODQ67056.1"/>
    <property type="molecule type" value="Genomic_DNA"/>
</dbReference>
<dbReference type="CDD" id="cd02988">
    <property type="entry name" value="Phd_like_VIAF"/>
    <property type="match status" value="1"/>
</dbReference>
<dbReference type="GO" id="GO:0051726">
    <property type="term" value="P:regulation of cell cycle"/>
    <property type="evidence" value="ECO:0007669"/>
    <property type="project" value="EnsemblFungi"/>
</dbReference>
<organism evidence="4 5">
    <name type="scientific">Nadsonia fulvescens var. elongata DSM 6958</name>
    <dbReference type="NCBI Taxonomy" id="857566"/>
    <lineage>
        <taxon>Eukaryota</taxon>
        <taxon>Fungi</taxon>
        <taxon>Dikarya</taxon>
        <taxon>Ascomycota</taxon>
        <taxon>Saccharomycotina</taxon>
        <taxon>Dipodascomycetes</taxon>
        <taxon>Dipodascales</taxon>
        <taxon>Dipodascales incertae sedis</taxon>
        <taxon>Nadsonia</taxon>
    </lineage>
</organism>
<dbReference type="SUPFAM" id="SSF52833">
    <property type="entry name" value="Thioredoxin-like"/>
    <property type="match status" value="1"/>
</dbReference>
<feature type="domain" description="Phosducin" evidence="3">
    <location>
        <begin position="53"/>
        <end position="107"/>
    </location>
</feature>
<dbReference type="GO" id="GO:0006457">
    <property type="term" value="P:protein folding"/>
    <property type="evidence" value="ECO:0007669"/>
    <property type="project" value="EnsemblFungi"/>
</dbReference>
<dbReference type="InterPro" id="IPR024253">
    <property type="entry name" value="Phosducin_thioredoxin-like_dom"/>
</dbReference>